<dbReference type="SFLD" id="SFLDG01129">
    <property type="entry name" value="C1.5:_HAD__Beta-PGM__Phosphata"/>
    <property type="match status" value="1"/>
</dbReference>
<evidence type="ECO:0000256" key="1">
    <source>
        <dbReference type="ARBA" id="ARBA00001946"/>
    </source>
</evidence>
<proteinExistence type="inferred from homology"/>
<protein>
    <submittedName>
        <fullName evidence="5">HAD-superfamily hydrolase</fullName>
    </submittedName>
</protein>
<evidence type="ECO:0000256" key="4">
    <source>
        <dbReference type="ARBA" id="ARBA00022842"/>
    </source>
</evidence>
<dbReference type="InterPro" id="IPR051600">
    <property type="entry name" value="Beta-PGM-like"/>
</dbReference>
<dbReference type="InterPro" id="IPR023198">
    <property type="entry name" value="PGP-like_dom2"/>
</dbReference>
<comment type="similarity">
    <text evidence="2">Belongs to the HAD-like hydrolase superfamily. CbbY/CbbZ/Gph/YieH family.</text>
</comment>
<reference evidence="5" key="1">
    <citation type="submission" date="2011-05" db="EMBL/GenBank/DDBJ databases">
        <title>Unity in variety -- the pan-genome of the Chlamydiae.</title>
        <authorList>
            <person name="Collingro A."/>
            <person name="Tischler P."/>
            <person name="Weinmaier T."/>
            <person name="Penz T."/>
            <person name="Heinz E."/>
            <person name="Brunham R.C."/>
            <person name="Read T.D."/>
            <person name="Bavoil P.M."/>
            <person name="Sachse K."/>
            <person name="Kahane S."/>
            <person name="Friedman M.G."/>
            <person name="Rattei T."/>
            <person name="Myers G.S.A."/>
            <person name="Horn M."/>
        </authorList>
    </citation>
    <scope>NUCLEOTIDE SEQUENCE</scope>
    <source>
        <strain evidence="5">2032/99</strain>
    </source>
</reference>
<dbReference type="PANTHER" id="PTHR46193:SF21">
    <property type="entry name" value="SLL1138 PROTEIN"/>
    <property type="match status" value="1"/>
</dbReference>
<dbReference type="InterPro" id="IPR006439">
    <property type="entry name" value="HAD-SF_hydro_IA"/>
</dbReference>
<name>F8LB98_9BACT</name>
<dbReference type="InterPro" id="IPR023214">
    <property type="entry name" value="HAD_sf"/>
</dbReference>
<dbReference type="CDD" id="cd07505">
    <property type="entry name" value="HAD_BPGM-like"/>
    <property type="match status" value="1"/>
</dbReference>
<keyword evidence="5" id="KW-0378">Hydrolase</keyword>
<dbReference type="SUPFAM" id="SSF56784">
    <property type="entry name" value="HAD-like"/>
    <property type="match status" value="1"/>
</dbReference>
<organism evidence="5">
    <name type="scientific">Waddlia chondrophila 2032/99</name>
    <dbReference type="NCBI Taxonomy" id="765953"/>
    <lineage>
        <taxon>Bacteria</taxon>
        <taxon>Pseudomonadati</taxon>
        <taxon>Chlamydiota</taxon>
        <taxon>Chlamydiia</taxon>
        <taxon>Parachlamydiales</taxon>
        <taxon>Waddliaceae</taxon>
        <taxon>Waddlia</taxon>
    </lineage>
</organism>
<gene>
    <name evidence="5" type="ORF">WCH_CS16650</name>
</gene>
<dbReference type="Gene3D" id="1.10.150.240">
    <property type="entry name" value="Putative phosphatase, domain 2"/>
    <property type="match status" value="1"/>
</dbReference>
<dbReference type="GO" id="GO:0046872">
    <property type="term" value="F:metal ion binding"/>
    <property type="evidence" value="ECO:0007669"/>
    <property type="project" value="UniProtKB-KW"/>
</dbReference>
<dbReference type="NCBIfam" id="TIGR01509">
    <property type="entry name" value="HAD-SF-IA-v3"/>
    <property type="match status" value="1"/>
</dbReference>
<dbReference type="Pfam" id="PF13419">
    <property type="entry name" value="HAD_2"/>
    <property type="match status" value="1"/>
</dbReference>
<dbReference type="GO" id="GO:0016787">
    <property type="term" value="F:hydrolase activity"/>
    <property type="evidence" value="ECO:0007669"/>
    <property type="project" value="UniProtKB-KW"/>
</dbReference>
<keyword evidence="4" id="KW-0460">Magnesium</keyword>
<sequence>MEWTKDYQLFLFDFDGLLVNTEEIHYQAYKKMCRDRGFELPWDFSRYCQVAHYHQETLRRELMQSVPGLERMESDWEVLYQEKKQAMVELLSKGSVTMMPGAEKLLRVLDQEGIERCVVTHSPLEQIELIKQGNPILFSIPHWFTRESYTKAKPDPECYLNAIEKLCPEEGKVIGFEDTPRGMQALMETPAEAVMITQVNYPEQETFVSRGAKLFNSLADWMHSRS</sequence>
<dbReference type="InterPro" id="IPR036412">
    <property type="entry name" value="HAD-like_sf"/>
</dbReference>
<comment type="cofactor">
    <cofactor evidence="1">
        <name>Mg(2+)</name>
        <dbReference type="ChEBI" id="CHEBI:18420"/>
    </cofactor>
</comment>
<evidence type="ECO:0000313" key="5">
    <source>
        <dbReference type="EMBL" id="CCB90762.1"/>
    </source>
</evidence>
<dbReference type="AlphaFoldDB" id="F8LB98"/>
<dbReference type="EMBL" id="FR872637">
    <property type="protein sequence ID" value="CCB90762.1"/>
    <property type="molecule type" value="Genomic_DNA"/>
</dbReference>
<evidence type="ECO:0000256" key="2">
    <source>
        <dbReference type="ARBA" id="ARBA00006171"/>
    </source>
</evidence>
<dbReference type="PANTHER" id="PTHR46193">
    <property type="entry name" value="6-PHOSPHOGLUCONATE PHOSPHATASE"/>
    <property type="match status" value="1"/>
</dbReference>
<dbReference type="SFLD" id="SFLDS00003">
    <property type="entry name" value="Haloacid_Dehalogenase"/>
    <property type="match status" value="1"/>
</dbReference>
<keyword evidence="3" id="KW-0479">Metal-binding</keyword>
<evidence type="ECO:0000256" key="3">
    <source>
        <dbReference type="ARBA" id="ARBA00022723"/>
    </source>
</evidence>
<dbReference type="InterPro" id="IPR041492">
    <property type="entry name" value="HAD_2"/>
</dbReference>
<accession>F8LB98</accession>
<dbReference type="Gene3D" id="3.40.50.1000">
    <property type="entry name" value="HAD superfamily/HAD-like"/>
    <property type="match status" value="1"/>
</dbReference>